<dbReference type="SUPFAM" id="SSF51261">
    <property type="entry name" value="Duplicated hybrid motif"/>
    <property type="match status" value="1"/>
</dbReference>
<name>A0A4Y9EQB6_9SPHN</name>
<accession>A0A4Y9EQB6</accession>
<dbReference type="GO" id="GO:0004222">
    <property type="term" value="F:metalloendopeptidase activity"/>
    <property type="evidence" value="ECO:0007669"/>
    <property type="project" value="TreeGrafter"/>
</dbReference>
<dbReference type="CDD" id="cd12797">
    <property type="entry name" value="M23_peptidase"/>
    <property type="match status" value="1"/>
</dbReference>
<dbReference type="Pfam" id="PF01551">
    <property type="entry name" value="Peptidase_M23"/>
    <property type="match status" value="1"/>
</dbReference>
<keyword evidence="1" id="KW-0732">Signal</keyword>
<dbReference type="Gene3D" id="2.70.70.10">
    <property type="entry name" value="Glucose Permease (Domain IIA)"/>
    <property type="match status" value="1"/>
</dbReference>
<feature type="domain" description="M23ase beta-sheet core" evidence="2">
    <location>
        <begin position="167"/>
        <end position="262"/>
    </location>
</feature>
<evidence type="ECO:0000256" key="1">
    <source>
        <dbReference type="SAM" id="SignalP"/>
    </source>
</evidence>
<dbReference type="AlphaFoldDB" id="A0A4Y9EQB6"/>
<dbReference type="EMBL" id="SIHO01000002">
    <property type="protein sequence ID" value="TFU03844.1"/>
    <property type="molecule type" value="Genomic_DNA"/>
</dbReference>
<evidence type="ECO:0000313" key="3">
    <source>
        <dbReference type="EMBL" id="TFU03844.1"/>
    </source>
</evidence>
<comment type="caution">
    <text evidence="3">The sequence shown here is derived from an EMBL/GenBank/DDBJ whole genome shotgun (WGS) entry which is preliminary data.</text>
</comment>
<dbReference type="Proteomes" id="UP000297737">
    <property type="component" value="Unassembled WGS sequence"/>
</dbReference>
<feature type="signal peptide" evidence="1">
    <location>
        <begin position="1"/>
        <end position="17"/>
    </location>
</feature>
<dbReference type="PANTHER" id="PTHR21666">
    <property type="entry name" value="PEPTIDASE-RELATED"/>
    <property type="match status" value="1"/>
</dbReference>
<evidence type="ECO:0000313" key="4">
    <source>
        <dbReference type="Proteomes" id="UP000297737"/>
    </source>
</evidence>
<dbReference type="FunFam" id="2.70.70.10:FF:000019">
    <property type="entry name" value="M23 family peptidase"/>
    <property type="match status" value="1"/>
</dbReference>
<dbReference type="InterPro" id="IPR011055">
    <property type="entry name" value="Dup_hybrid_motif"/>
</dbReference>
<proteinExistence type="predicted"/>
<dbReference type="PANTHER" id="PTHR21666:SF285">
    <property type="entry name" value="M23 FAMILY METALLOPEPTIDASE"/>
    <property type="match status" value="1"/>
</dbReference>
<dbReference type="InterPro" id="IPR050570">
    <property type="entry name" value="Cell_wall_metabolism_enzyme"/>
</dbReference>
<dbReference type="InterPro" id="IPR016047">
    <property type="entry name" value="M23ase_b-sheet_dom"/>
</dbReference>
<gene>
    <name evidence="3" type="ORF">EUV02_07360</name>
</gene>
<sequence>MMPALAVLAVAAALASAQPFDLHGPATPPLQQGALVRGHVPAGTTGLTLDGKPVAVAPDGSFIIGFGRDATAATLSATTPQGVVTAPLTIEARTYNIQSLPGVAKVPVPDAEFEARRPAELAAITAARAGLTTDVDGWQQVFIKPAQGRISGVYGSQRILAGVPGNPHAGLDIAAPAGAPVVAPADGIVRLAQGPFTLEGNLVLLDHGYGLVSAFLHLSRIDVKVGQRVRQGEALGLVGGTGRASGPHLHWGLNWVATRLDPALLLAAQPKSSTPKPATDPKP</sequence>
<keyword evidence="4" id="KW-1185">Reference proteome</keyword>
<reference evidence="3 4" key="1">
    <citation type="submission" date="2019-02" db="EMBL/GenBank/DDBJ databases">
        <title>Polymorphobacter sp. isolated from the lake at the Tibet of China.</title>
        <authorList>
            <person name="Li A."/>
        </authorList>
    </citation>
    <scope>NUCLEOTIDE SEQUENCE [LARGE SCALE GENOMIC DNA]</scope>
    <source>
        <strain evidence="3 4">DJ1R-1</strain>
    </source>
</reference>
<protein>
    <submittedName>
        <fullName evidence="3">M23 family metallopeptidase</fullName>
    </submittedName>
</protein>
<organism evidence="3 4">
    <name type="scientific">Glacieibacterium arshaanense</name>
    <dbReference type="NCBI Taxonomy" id="2511025"/>
    <lineage>
        <taxon>Bacteria</taxon>
        <taxon>Pseudomonadati</taxon>
        <taxon>Pseudomonadota</taxon>
        <taxon>Alphaproteobacteria</taxon>
        <taxon>Sphingomonadales</taxon>
        <taxon>Sphingosinicellaceae</taxon>
        <taxon>Glacieibacterium</taxon>
    </lineage>
</organism>
<dbReference type="OrthoDB" id="9815245at2"/>
<feature type="chain" id="PRO_5021358700" evidence="1">
    <location>
        <begin position="18"/>
        <end position="283"/>
    </location>
</feature>
<evidence type="ECO:0000259" key="2">
    <source>
        <dbReference type="Pfam" id="PF01551"/>
    </source>
</evidence>